<organism evidence="12 15">
    <name type="scientific">Truepera radiovictrix (strain DSM 17093 / CIP 108686 / LMG 22925 / RQ-24)</name>
    <dbReference type="NCBI Taxonomy" id="649638"/>
    <lineage>
        <taxon>Bacteria</taxon>
        <taxon>Thermotogati</taxon>
        <taxon>Deinococcota</taxon>
        <taxon>Deinococci</taxon>
        <taxon>Trueperales</taxon>
        <taxon>Trueperaceae</taxon>
        <taxon>Truepera</taxon>
    </lineage>
</organism>
<gene>
    <name evidence="12" type="ordered locus">Trad_0548</name>
    <name evidence="13" type="ordered locus">Trad_0612</name>
    <name evidence="14" type="ordered locus">Trad_0634</name>
</gene>
<protein>
    <submittedName>
        <fullName evidence="12">Transposase, IS605 OrfB family</fullName>
    </submittedName>
</protein>
<dbReference type="Proteomes" id="UP000000379">
    <property type="component" value="Chromosome"/>
</dbReference>
<dbReference type="GO" id="GO:0006310">
    <property type="term" value="P:DNA recombination"/>
    <property type="evidence" value="ECO:0007669"/>
    <property type="project" value="UniProtKB-KW"/>
</dbReference>
<comment type="similarity">
    <text evidence="1">In the C-terminal section; belongs to the transposase 35 family.</text>
</comment>
<dbReference type="InterPro" id="IPR010095">
    <property type="entry name" value="Cas12f1-like_TNB"/>
</dbReference>
<dbReference type="EMBL" id="CP002049">
    <property type="protein sequence ID" value="ADI13685.1"/>
    <property type="molecule type" value="Genomic_DNA"/>
</dbReference>
<keyword evidence="7" id="KW-0233">DNA recombination</keyword>
<dbReference type="STRING" id="649638.Trad_0548"/>
<evidence type="ECO:0000313" key="12">
    <source>
        <dbReference type="EMBL" id="ADI13685.1"/>
    </source>
</evidence>
<dbReference type="Pfam" id="PF07282">
    <property type="entry name" value="Cas12f1-like_TNB"/>
    <property type="match status" value="1"/>
</dbReference>
<sequence>MLLRKVYRFQMRPTKAQEELLCQMAGAKRFVFNWALARRRDFYEANKEGISAKQLSSELTDLKKQPETGWLKGVDSQLLQQALKDVDRSFKNFFEKRSRFPRFKSRKREMPSFRIPQRVKVEDGKVYVPKIGWVRIRQSQDIDCKTKSATFKRDATGKWYVTLTAEFEMPDVPLPPAKPENVVGIDLGLKDFAVLSSGEREAPPKHYRAAEKKLKRAQRALSRKQKGSKNRDRARQQLARIHQKVRNKRQDFLHKMTTSLVRGYEGICIEDLSLKGMARTKLAKSVSDAALGEFRRQLEYKTVWHRKHLAVIDRFFPSSKLHMECGAINDALTLADRVWTCACGAVIDRDLNAAHNIKVEGLKQLVAAGHAETLNACGAQVRPTLISRHSAVKQESHVL</sequence>
<dbReference type="AlphaFoldDB" id="D7CSR8"/>
<dbReference type="GO" id="GO:0003677">
    <property type="term" value="F:DNA binding"/>
    <property type="evidence" value="ECO:0007669"/>
    <property type="project" value="UniProtKB-KW"/>
</dbReference>
<feature type="region of interest" description="Disordered" evidence="8">
    <location>
        <begin position="215"/>
        <end position="237"/>
    </location>
</feature>
<accession>D7CSR8</accession>
<feature type="compositionally biased region" description="Basic residues" evidence="8">
    <location>
        <begin position="215"/>
        <end position="228"/>
    </location>
</feature>
<dbReference type="eggNOG" id="COG0675">
    <property type="taxonomic scope" value="Bacteria"/>
</dbReference>
<dbReference type="Pfam" id="PF12323">
    <property type="entry name" value="HTH_OrfB_IS605"/>
    <property type="match status" value="1"/>
</dbReference>
<keyword evidence="4" id="KW-0479">Metal-binding</keyword>
<evidence type="ECO:0000256" key="1">
    <source>
        <dbReference type="ARBA" id="ARBA00008761"/>
    </source>
</evidence>
<evidence type="ECO:0000259" key="9">
    <source>
        <dbReference type="Pfam" id="PF01385"/>
    </source>
</evidence>
<dbReference type="InterPro" id="IPR001959">
    <property type="entry name" value="Transposase"/>
</dbReference>
<keyword evidence="15" id="KW-1185">Reference proteome</keyword>
<dbReference type="NCBIfam" id="TIGR01766">
    <property type="entry name" value="IS200/IS605 family accessory protein TnpB-like domain"/>
    <property type="match status" value="1"/>
</dbReference>
<evidence type="ECO:0000256" key="5">
    <source>
        <dbReference type="ARBA" id="ARBA00022833"/>
    </source>
</evidence>
<dbReference type="KEGG" id="tra:Trad_0548"/>
<evidence type="ECO:0000313" key="13">
    <source>
        <dbReference type="EMBL" id="ADI13748.1"/>
    </source>
</evidence>
<evidence type="ECO:0000256" key="8">
    <source>
        <dbReference type="SAM" id="MobiDB-lite"/>
    </source>
</evidence>
<dbReference type="RefSeq" id="WP_013177065.1">
    <property type="nucleotide sequence ID" value="NC_014221.1"/>
</dbReference>
<feature type="domain" description="Probable transposase IS891/IS1136/IS1341" evidence="9">
    <location>
        <begin position="172"/>
        <end position="279"/>
    </location>
</feature>
<dbReference type="KEGG" id="tra:Trad_0612"/>
<dbReference type="GO" id="GO:0046872">
    <property type="term" value="F:metal ion binding"/>
    <property type="evidence" value="ECO:0007669"/>
    <property type="project" value="UniProtKB-KW"/>
</dbReference>
<keyword evidence="6" id="KW-0238">DNA-binding</keyword>
<evidence type="ECO:0000256" key="4">
    <source>
        <dbReference type="ARBA" id="ARBA00022723"/>
    </source>
</evidence>
<reference evidence="15" key="1">
    <citation type="submission" date="2010-05" db="EMBL/GenBank/DDBJ databases">
        <title>The complete genome of Truepera radiovictris DSM 17093.</title>
        <authorList>
            <consortium name="US DOE Joint Genome Institute (JGI-PGF)"/>
            <person name="Lucas S."/>
            <person name="Copeland A."/>
            <person name="Lapidus A."/>
            <person name="Glavina del Rio T."/>
            <person name="Dalin E."/>
            <person name="Tice H."/>
            <person name="Bruce D."/>
            <person name="Goodwin L."/>
            <person name="Pitluck S."/>
            <person name="Kyrpides N."/>
            <person name="Mavromatis K."/>
            <person name="Ovchinnikova G."/>
            <person name="Munk A.C."/>
            <person name="Detter J.C."/>
            <person name="Han C."/>
            <person name="Tapia R."/>
            <person name="Land M."/>
            <person name="Hauser L."/>
            <person name="Markowitz V."/>
            <person name="Cheng J.-F."/>
            <person name="Hugenholtz P."/>
            <person name="Woyke T."/>
            <person name="Wu D."/>
            <person name="Tindall B."/>
            <person name="Pomrenke H.G."/>
            <person name="Brambilla E."/>
            <person name="Klenk H.-P."/>
            <person name="Eisen J.A."/>
        </authorList>
    </citation>
    <scope>NUCLEOTIDE SEQUENCE [LARGE SCALE GENOMIC DNA]</scope>
    <source>
        <strain evidence="15">DSM 17093 / CIP 108686 / LMG 22925 / RQ-24</strain>
    </source>
</reference>
<keyword evidence="5" id="KW-0862">Zinc</keyword>
<evidence type="ECO:0000256" key="6">
    <source>
        <dbReference type="ARBA" id="ARBA00023125"/>
    </source>
</evidence>
<dbReference type="NCBIfam" id="NF040570">
    <property type="entry name" value="guided_TnpB"/>
    <property type="match status" value="1"/>
</dbReference>
<feature type="domain" description="Cas12f1-like TNB" evidence="10">
    <location>
        <begin position="292"/>
        <end position="357"/>
    </location>
</feature>
<reference evidence="12 15" key="2">
    <citation type="journal article" date="2011" name="Stand. Genomic Sci.">
        <title>Complete genome sequence of Truepera radiovictrix type strain (RQ-24).</title>
        <authorList>
            <person name="Ivanova N."/>
            <person name="Rohde C."/>
            <person name="Munk C."/>
            <person name="Nolan M."/>
            <person name="Lucas S."/>
            <person name="Del Rio T.G."/>
            <person name="Tice H."/>
            <person name="Deshpande S."/>
            <person name="Cheng J.F."/>
            <person name="Tapia R."/>
            <person name="Han C."/>
            <person name="Goodwin L."/>
            <person name="Pitluck S."/>
            <person name="Liolios K."/>
            <person name="Mavromatis K."/>
            <person name="Mikhailova N."/>
            <person name="Pati A."/>
            <person name="Chen A."/>
            <person name="Palaniappan K."/>
            <person name="Land M."/>
            <person name="Hauser L."/>
            <person name="Chang Y.J."/>
            <person name="Jeffries C.D."/>
            <person name="Brambilla E."/>
            <person name="Rohde M."/>
            <person name="Goker M."/>
            <person name="Tindall B.J."/>
            <person name="Woyke T."/>
            <person name="Bristow J."/>
            <person name="Eisen J.A."/>
            <person name="Markowitz V."/>
            <person name="Hugenholtz P."/>
            <person name="Kyrpides N.C."/>
            <person name="Klenk H.P."/>
            <person name="Lapidus A."/>
        </authorList>
    </citation>
    <scope>NUCLEOTIDE SEQUENCE [LARGE SCALE GENOMIC DNA]</scope>
    <source>
        <strain evidence="12">DSM 17093</strain>
        <strain evidence="15">DSM 17093 / CIP 108686 / LMG 22925 / RQ-24</strain>
    </source>
</reference>
<dbReference type="OrthoDB" id="1551477at2"/>
<dbReference type="PANTHER" id="PTHR30405">
    <property type="entry name" value="TRANSPOSASE"/>
    <property type="match status" value="1"/>
</dbReference>
<dbReference type="HOGENOM" id="CLU_032903_0_1_0"/>
<evidence type="ECO:0000259" key="11">
    <source>
        <dbReference type="Pfam" id="PF12323"/>
    </source>
</evidence>
<dbReference type="GO" id="GO:0032196">
    <property type="term" value="P:transposition"/>
    <property type="evidence" value="ECO:0007669"/>
    <property type="project" value="UniProtKB-KW"/>
</dbReference>
<dbReference type="Pfam" id="PF01385">
    <property type="entry name" value="OrfB_IS605"/>
    <property type="match status" value="1"/>
</dbReference>
<comment type="similarity">
    <text evidence="2">In the N-terminal section; belongs to the transposase 2 family.</text>
</comment>
<dbReference type="InterPro" id="IPR021027">
    <property type="entry name" value="Transposase_put_HTH"/>
</dbReference>
<proteinExistence type="inferred from homology"/>
<dbReference type="KEGG" id="tra:Trad_0634"/>
<evidence type="ECO:0000256" key="7">
    <source>
        <dbReference type="ARBA" id="ARBA00023172"/>
    </source>
</evidence>
<evidence type="ECO:0000259" key="10">
    <source>
        <dbReference type="Pfam" id="PF07282"/>
    </source>
</evidence>
<name>D7CSR8_TRURR</name>
<evidence type="ECO:0000256" key="3">
    <source>
        <dbReference type="ARBA" id="ARBA00022578"/>
    </source>
</evidence>
<evidence type="ECO:0000313" key="14">
    <source>
        <dbReference type="EMBL" id="ADI13770.1"/>
    </source>
</evidence>
<dbReference type="EMBL" id="CP002049">
    <property type="protein sequence ID" value="ADI13748.1"/>
    <property type="molecule type" value="Genomic_DNA"/>
</dbReference>
<keyword evidence="3" id="KW-0815">Transposition</keyword>
<evidence type="ECO:0000313" key="15">
    <source>
        <dbReference type="Proteomes" id="UP000000379"/>
    </source>
</evidence>
<feature type="domain" description="Transposase putative helix-turn-helix" evidence="11">
    <location>
        <begin position="1"/>
        <end position="47"/>
    </location>
</feature>
<evidence type="ECO:0000256" key="2">
    <source>
        <dbReference type="ARBA" id="ARBA00011044"/>
    </source>
</evidence>
<dbReference type="EMBL" id="CP002049">
    <property type="protein sequence ID" value="ADI13770.1"/>
    <property type="molecule type" value="Genomic_DNA"/>
</dbReference>
<dbReference type="PANTHER" id="PTHR30405:SF25">
    <property type="entry name" value="RNA-GUIDED DNA ENDONUCLEASE INSQ-RELATED"/>
    <property type="match status" value="1"/>
</dbReference>
<dbReference type="InterPro" id="IPR051399">
    <property type="entry name" value="RNA-guided_DNA_endo/Transpos"/>
</dbReference>